<dbReference type="Proteomes" id="UP001145072">
    <property type="component" value="Unassembled WGS sequence"/>
</dbReference>
<dbReference type="EMBL" id="JAMQJZ010000002">
    <property type="protein sequence ID" value="MDC3419645.1"/>
    <property type="molecule type" value="Genomic_DNA"/>
</dbReference>
<dbReference type="Pfam" id="PF09954">
    <property type="entry name" value="DUF2188"/>
    <property type="match status" value="1"/>
</dbReference>
<protein>
    <submittedName>
        <fullName evidence="1">DUF2188 domain-containing protein</fullName>
    </submittedName>
</protein>
<sequence>MRNYTVAPNKDATAWYVKVEDVAPTQKYDKKDKAIEAGEQLAAENKPATLTILTNAHEVADERTFK</sequence>
<evidence type="ECO:0000313" key="1">
    <source>
        <dbReference type="EMBL" id="MDC3419645.1"/>
    </source>
</evidence>
<accession>A0A9X3WH49</accession>
<dbReference type="RefSeq" id="WP_259866681.1">
    <property type="nucleotide sequence ID" value="NZ_JAMQJZ010000002.1"/>
</dbReference>
<reference evidence="1" key="1">
    <citation type="submission" date="2022-06" db="EMBL/GenBank/DDBJ databases">
        <title>Aquibacillus sp. a new bacterium isolated from soil saline samples.</title>
        <authorList>
            <person name="Galisteo C."/>
            <person name="De La Haba R."/>
            <person name="Sanchez-Porro C."/>
            <person name="Ventosa A."/>
        </authorList>
    </citation>
    <scope>NUCLEOTIDE SEQUENCE</scope>
    <source>
        <strain evidence="1">JCM 12387</strain>
    </source>
</reference>
<name>A0A9X3WH49_9BACI</name>
<comment type="caution">
    <text evidence="1">The sequence shown here is derived from an EMBL/GenBank/DDBJ whole genome shotgun (WGS) entry which is preliminary data.</text>
</comment>
<dbReference type="InterPro" id="IPR018691">
    <property type="entry name" value="DUF2188"/>
</dbReference>
<proteinExistence type="predicted"/>
<dbReference type="AlphaFoldDB" id="A0A9X3WH49"/>
<gene>
    <name evidence="1" type="ORF">NC661_04605</name>
</gene>
<organism evidence="1 2">
    <name type="scientific">Aquibacillus koreensis</name>
    <dbReference type="NCBI Taxonomy" id="279446"/>
    <lineage>
        <taxon>Bacteria</taxon>
        <taxon>Bacillati</taxon>
        <taxon>Bacillota</taxon>
        <taxon>Bacilli</taxon>
        <taxon>Bacillales</taxon>
        <taxon>Bacillaceae</taxon>
        <taxon>Aquibacillus</taxon>
    </lineage>
</organism>
<evidence type="ECO:0000313" key="2">
    <source>
        <dbReference type="Proteomes" id="UP001145072"/>
    </source>
</evidence>
<keyword evidence="2" id="KW-1185">Reference proteome</keyword>